<dbReference type="PANTHER" id="PTHR23063">
    <property type="entry name" value="PHOSPHOLIPID ACYLTRANSFERASE"/>
    <property type="match status" value="1"/>
</dbReference>
<protein>
    <submittedName>
        <fullName evidence="16 18">Acyltransferase</fullName>
    </submittedName>
</protein>
<evidence type="ECO:0000256" key="1">
    <source>
        <dbReference type="ARBA" id="ARBA00004370"/>
    </source>
</evidence>
<reference evidence="16 17" key="1">
    <citation type="submission" date="2012-04" db="EMBL/GenBank/DDBJ databases">
        <title>The Genome Sequence of Loa loa.</title>
        <authorList>
            <consortium name="The Broad Institute Genome Sequencing Platform"/>
            <consortium name="Broad Institute Genome Sequencing Center for Infectious Disease"/>
            <person name="Nutman T.B."/>
            <person name="Fink D.L."/>
            <person name="Russ C."/>
            <person name="Young S."/>
            <person name="Zeng Q."/>
            <person name="Gargeya S."/>
            <person name="Alvarado L."/>
            <person name="Berlin A."/>
            <person name="Chapman S.B."/>
            <person name="Chen Z."/>
            <person name="Freedman E."/>
            <person name="Gellesch M."/>
            <person name="Goldberg J."/>
            <person name="Griggs A."/>
            <person name="Gujja S."/>
            <person name="Heilman E.R."/>
            <person name="Heiman D."/>
            <person name="Howarth C."/>
            <person name="Mehta T."/>
            <person name="Neiman D."/>
            <person name="Pearson M."/>
            <person name="Roberts A."/>
            <person name="Saif S."/>
            <person name="Shea T."/>
            <person name="Shenoy N."/>
            <person name="Sisk P."/>
            <person name="Stolte C."/>
            <person name="Sykes S."/>
            <person name="White J."/>
            <person name="Yandava C."/>
            <person name="Haas B."/>
            <person name="Henn M.R."/>
            <person name="Nusbaum C."/>
            <person name="Birren B."/>
        </authorList>
    </citation>
    <scope>NUCLEOTIDE SEQUENCE [LARGE SCALE GENOMIC DNA]</scope>
</reference>
<keyword evidence="9 14" id="KW-0472">Membrane</keyword>
<keyword evidence="11" id="KW-1208">Phospholipid metabolism</keyword>
<evidence type="ECO:0000256" key="13">
    <source>
        <dbReference type="ARBA" id="ARBA00025707"/>
    </source>
</evidence>
<dbReference type="EMBL" id="JH712148">
    <property type="protein sequence ID" value="EFO25474.1"/>
    <property type="molecule type" value="Genomic_DNA"/>
</dbReference>
<keyword evidence="5 16" id="KW-0808">Transferase</keyword>
<dbReference type="InterPro" id="IPR002123">
    <property type="entry name" value="Plipid/glycerol_acylTrfase"/>
</dbReference>
<feature type="domain" description="Phospholipid/glycerol acyltransferase" evidence="15">
    <location>
        <begin position="226"/>
        <end position="341"/>
    </location>
</feature>
<gene>
    <name evidence="16 18" type="ORF">LOAG_03018</name>
</gene>
<keyword evidence="17" id="KW-1185">Reference proteome</keyword>
<dbReference type="SMART" id="SM00563">
    <property type="entry name" value="PlsC"/>
    <property type="match status" value="1"/>
</dbReference>
<dbReference type="Pfam" id="PF01553">
    <property type="entry name" value="Acyltransferase"/>
    <property type="match status" value="1"/>
</dbReference>
<dbReference type="SUPFAM" id="SSF69593">
    <property type="entry name" value="Glycerol-3-phosphate (1)-acyltransferase"/>
    <property type="match status" value="1"/>
</dbReference>
<evidence type="ECO:0000256" key="9">
    <source>
        <dbReference type="ARBA" id="ARBA00023136"/>
    </source>
</evidence>
<organism evidence="17 18">
    <name type="scientific">Loa loa</name>
    <name type="common">Eye worm</name>
    <name type="synonym">Filaria loa</name>
    <dbReference type="NCBI Taxonomy" id="7209"/>
    <lineage>
        <taxon>Eukaryota</taxon>
        <taxon>Metazoa</taxon>
        <taxon>Ecdysozoa</taxon>
        <taxon>Nematoda</taxon>
        <taxon>Chromadorea</taxon>
        <taxon>Rhabditida</taxon>
        <taxon>Spirurina</taxon>
        <taxon>Spiruromorpha</taxon>
        <taxon>Filarioidea</taxon>
        <taxon>Onchocercidae</taxon>
        <taxon>Loa</taxon>
    </lineage>
</organism>
<evidence type="ECO:0000256" key="2">
    <source>
        <dbReference type="ARBA" id="ARBA00005189"/>
    </source>
</evidence>
<dbReference type="WBParaSite" id="EN70_9051">
    <property type="protein sequence ID" value="EN70_9051"/>
    <property type="gene ID" value="EN70_9051"/>
</dbReference>
<sequence length="475" mass="54201">MLNALLSIYIGWLLGLVLTTVLLIICGYGWGPLPHLYVKLVKFVQNFYPHNYPQTTVTLWPAIIKRCDTSLLRKHRDDSLSSFHFSEIPMVNAFDVCSDAFKAGFEAIIQDQLSVAFDSAPPFYSTLLERPDRLPFPDAEFRISRRHIFGYFVALIFRYGVLLPIRLCLILISLLFSTSAILADHLMDMTDEQKIRVGVTNCRLFCAAIGLVAKYHNRQYRPKQPGIAVANHLSPNDVQAIYADIDPSDGYGFTVTGQRQTGLVFFIESIAEKFVPTLWLERHSTTDRKRFMDKVLREAKANGPVLLFPEGYCTNNTRVLQFRKAVFEDSVIIYPIAIRQNARFGDSFWSESNFSRYLLRILTSWAIVYDVTYLEPHQKRPGESNQDFAQRVQRAIAKTADVESITLDGRLWYMKSEQQRLKTLQMKNLAKRFKDLITEQTGHVRSVGMESSKSFNGIKSTSMLSTVPTSAVSLM</sequence>
<dbReference type="InParanoid" id="A0A1I7W2X5"/>
<evidence type="ECO:0000256" key="7">
    <source>
        <dbReference type="ARBA" id="ARBA00022989"/>
    </source>
</evidence>
<dbReference type="RefSeq" id="XP_003138603.1">
    <property type="nucleotide sequence ID" value="XM_003138555.2"/>
</dbReference>
<reference evidence="18" key="2">
    <citation type="submission" date="2016-11" db="UniProtKB">
        <authorList>
            <consortium name="WormBaseParasite"/>
        </authorList>
    </citation>
    <scope>IDENTIFICATION</scope>
</reference>
<evidence type="ECO:0000313" key="18">
    <source>
        <dbReference type="WBParaSite" id="EN70_9051"/>
    </source>
</evidence>
<evidence type="ECO:0000256" key="14">
    <source>
        <dbReference type="SAM" id="Phobius"/>
    </source>
</evidence>
<keyword evidence="4" id="KW-0444">Lipid biosynthesis</keyword>
<dbReference type="PANTHER" id="PTHR23063:SF6">
    <property type="entry name" value="PHOSPHOLIPID_GLYCEROL ACYLTRANSFERASE DOMAIN-CONTAINING PROTEIN"/>
    <property type="match status" value="1"/>
</dbReference>
<evidence type="ECO:0000256" key="6">
    <source>
        <dbReference type="ARBA" id="ARBA00022692"/>
    </source>
</evidence>
<dbReference type="GO" id="GO:0004366">
    <property type="term" value="F:glycerol-3-phosphate O-acyltransferase activity"/>
    <property type="evidence" value="ECO:0007669"/>
    <property type="project" value="TreeGrafter"/>
</dbReference>
<dbReference type="GeneID" id="9940403"/>
<evidence type="ECO:0000256" key="5">
    <source>
        <dbReference type="ARBA" id="ARBA00022679"/>
    </source>
</evidence>
<dbReference type="GO" id="GO:0016020">
    <property type="term" value="C:membrane"/>
    <property type="evidence" value="ECO:0007669"/>
    <property type="project" value="UniProtKB-SubCell"/>
</dbReference>
<dbReference type="GO" id="GO:0005783">
    <property type="term" value="C:endoplasmic reticulum"/>
    <property type="evidence" value="ECO:0007669"/>
    <property type="project" value="TreeGrafter"/>
</dbReference>
<dbReference type="GO" id="GO:0008654">
    <property type="term" value="P:phospholipid biosynthetic process"/>
    <property type="evidence" value="ECO:0007669"/>
    <property type="project" value="UniProtKB-KW"/>
</dbReference>
<dbReference type="FunCoup" id="A0A1I7W2X5">
    <property type="interactions" value="2"/>
</dbReference>
<feature type="transmembrane region" description="Helical" evidence="14">
    <location>
        <begin position="6"/>
        <end position="30"/>
    </location>
</feature>
<evidence type="ECO:0000256" key="8">
    <source>
        <dbReference type="ARBA" id="ARBA00023098"/>
    </source>
</evidence>
<accession>A0A1I7W2X5</accession>
<dbReference type="STRING" id="7209.A0A1I7W2X5"/>
<dbReference type="InterPro" id="IPR045252">
    <property type="entry name" value="LPCAT1-like"/>
</dbReference>
<evidence type="ECO:0000256" key="4">
    <source>
        <dbReference type="ARBA" id="ARBA00022516"/>
    </source>
</evidence>
<evidence type="ECO:0000256" key="12">
    <source>
        <dbReference type="ARBA" id="ARBA00023315"/>
    </source>
</evidence>
<keyword evidence="6 14" id="KW-0812">Transmembrane</keyword>
<dbReference type="KEGG" id="loa:LOAG_03018"/>
<keyword evidence="12 16" id="KW-0012">Acyltransferase</keyword>
<dbReference type="eggNOG" id="KOG2898">
    <property type="taxonomic scope" value="Eukaryota"/>
</dbReference>
<accession>A0A1S0U5D0</accession>
<comment type="similarity">
    <text evidence="3">Belongs to the 1-acyl-sn-glycerol-3-phosphate acyltransferase family.</text>
</comment>
<comment type="subcellular location">
    <subcellularLocation>
        <location evidence="1">Membrane</location>
    </subcellularLocation>
</comment>
<feature type="transmembrane region" description="Helical" evidence="14">
    <location>
        <begin position="148"/>
        <end position="175"/>
    </location>
</feature>
<keyword evidence="10" id="KW-0594">Phospholipid biosynthesis</keyword>
<evidence type="ECO:0000259" key="15">
    <source>
        <dbReference type="SMART" id="SM00563"/>
    </source>
</evidence>
<dbReference type="OrthoDB" id="272512at2759"/>
<dbReference type="GO" id="GO:0019432">
    <property type="term" value="P:triglyceride biosynthetic process"/>
    <property type="evidence" value="ECO:0007669"/>
    <property type="project" value="TreeGrafter"/>
</dbReference>
<dbReference type="CTD" id="9940403"/>
<keyword evidence="7 14" id="KW-1133">Transmembrane helix</keyword>
<dbReference type="AlphaFoldDB" id="A0A1I7W2X5"/>
<comment type="pathway">
    <text evidence="2">Lipid metabolism.</text>
</comment>
<evidence type="ECO:0000256" key="11">
    <source>
        <dbReference type="ARBA" id="ARBA00023264"/>
    </source>
</evidence>
<evidence type="ECO:0000256" key="10">
    <source>
        <dbReference type="ARBA" id="ARBA00023209"/>
    </source>
</evidence>
<evidence type="ECO:0000256" key="3">
    <source>
        <dbReference type="ARBA" id="ARBA00008655"/>
    </source>
</evidence>
<name>A0A1I7W2X5_LOALO</name>
<comment type="pathway">
    <text evidence="13">Phospholipid metabolism.</text>
</comment>
<dbReference type="CDD" id="cd07991">
    <property type="entry name" value="LPLAT_LPCAT1-like"/>
    <property type="match status" value="1"/>
</dbReference>
<dbReference type="Proteomes" id="UP000095285">
    <property type="component" value="Unassembled WGS sequence"/>
</dbReference>
<dbReference type="OMA" id="NQDFAQR"/>
<keyword evidence="8" id="KW-0443">Lipid metabolism</keyword>
<proteinExistence type="inferred from homology"/>
<evidence type="ECO:0000313" key="17">
    <source>
        <dbReference type="Proteomes" id="UP000095285"/>
    </source>
</evidence>
<evidence type="ECO:0000313" key="16">
    <source>
        <dbReference type="EMBL" id="EFO25474.1"/>
    </source>
</evidence>